<name>A0A9N8MKU5_9BURK</name>
<evidence type="ECO:0000313" key="1">
    <source>
        <dbReference type="EMBL" id="CAE6869352.1"/>
    </source>
</evidence>
<comment type="caution">
    <text evidence="1">The sequence shown here is derived from an EMBL/GenBank/DDBJ whole genome shotgun (WGS) entry which is preliminary data.</text>
</comment>
<keyword evidence="2" id="KW-1185">Reference proteome</keyword>
<sequence>MNDTMPIAMAAQKAHAKPDCAWTTKLVVGAPFFGADIAVPIGRAKEGLAYPPTRAC</sequence>
<evidence type="ECO:0000313" key="2">
    <source>
        <dbReference type="Proteomes" id="UP000675121"/>
    </source>
</evidence>
<gene>
    <name evidence="1" type="ORF">R70211_01085</name>
</gene>
<proteinExistence type="predicted"/>
<dbReference type="AlphaFoldDB" id="A0A9N8MKU5"/>
<dbReference type="EMBL" id="CAJNAS010000002">
    <property type="protein sequence ID" value="CAE6869352.1"/>
    <property type="molecule type" value="Genomic_DNA"/>
</dbReference>
<reference evidence="1" key="1">
    <citation type="submission" date="2021-02" db="EMBL/GenBank/DDBJ databases">
        <authorList>
            <person name="Vanwijnsberghe S."/>
        </authorList>
    </citation>
    <scope>NUCLEOTIDE SEQUENCE</scope>
    <source>
        <strain evidence="1">R-70211</strain>
    </source>
</reference>
<protein>
    <submittedName>
        <fullName evidence="1">Uncharacterized protein</fullName>
    </submittedName>
</protein>
<organism evidence="1 2">
    <name type="scientific">Paraburkholderia domus</name>
    <dbReference type="NCBI Taxonomy" id="2793075"/>
    <lineage>
        <taxon>Bacteria</taxon>
        <taxon>Pseudomonadati</taxon>
        <taxon>Pseudomonadota</taxon>
        <taxon>Betaproteobacteria</taxon>
        <taxon>Burkholderiales</taxon>
        <taxon>Burkholderiaceae</taxon>
        <taxon>Paraburkholderia</taxon>
    </lineage>
</organism>
<accession>A0A9N8MKU5</accession>
<dbReference type="Proteomes" id="UP000675121">
    <property type="component" value="Unassembled WGS sequence"/>
</dbReference>